<dbReference type="Proteomes" id="UP000635477">
    <property type="component" value="Unassembled WGS sequence"/>
</dbReference>
<dbReference type="EMBL" id="JABEYC010000142">
    <property type="protein sequence ID" value="KAF4981969.1"/>
    <property type="molecule type" value="Genomic_DNA"/>
</dbReference>
<reference evidence="1" key="2">
    <citation type="submission" date="2020-05" db="EMBL/GenBank/DDBJ databases">
        <authorList>
            <person name="Kim H.-S."/>
            <person name="Proctor R.H."/>
            <person name="Brown D.W."/>
        </authorList>
    </citation>
    <scope>NUCLEOTIDE SEQUENCE</scope>
    <source>
        <strain evidence="1">NRRL 22465</strain>
    </source>
</reference>
<sequence>MDLRPVRWTIKQEGSQALQGPILISSRSPSPSPRSCKRSRDRLFAALENGNPLLREPRTVTTADDLEELELKRCFEILHACGIATDPNTALASTRDTMEGFLDAVFNGWAGNTPDELPRPSMDFTVREYVSVGNICDQPANHRTSRSCEVPACSTPVYVIATYRSRPAQLETGFCIDVPPGNDSDDDDELFCPMERTDIRWDAGDWMGALKAEMKRSCTGKIHKYNKHLAVWNARRLVRDWARGSISMGEDRDVLAFVGRESVDATFATMGDGT</sequence>
<dbReference type="OrthoDB" id="5130748at2759"/>
<organism evidence="1 2">
    <name type="scientific">Fusarium zealandicum</name>
    <dbReference type="NCBI Taxonomy" id="1053134"/>
    <lineage>
        <taxon>Eukaryota</taxon>
        <taxon>Fungi</taxon>
        <taxon>Dikarya</taxon>
        <taxon>Ascomycota</taxon>
        <taxon>Pezizomycotina</taxon>
        <taxon>Sordariomycetes</taxon>
        <taxon>Hypocreomycetidae</taxon>
        <taxon>Hypocreales</taxon>
        <taxon>Nectriaceae</taxon>
        <taxon>Fusarium</taxon>
        <taxon>Fusarium staphyleae species complex</taxon>
    </lineage>
</organism>
<gene>
    <name evidence="1" type="ORF">FZEAL_2315</name>
</gene>
<accession>A0A8H4UR32</accession>
<evidence type="ECO:0000313" key="2">
    <source>
        <dbReference type="Proteomes" id="UP000635477"/>
    </source>
</evidence>
<protein>
    <submittedName>
        <fullName evidence="1">Uncharacterized protein</fullName>
    </submittedName>
</protein>
<evidence type="ECO:0000313" key="1">
    <source>
        <dbReference type="EMBL" id="KAF4981969.1"/>
    </source>
</evidence>
<dbReference type="AlphaFoldDB" id="A0A8H4UR32"/>
<reference evidence="1" key="1">
    <citation type="journal article" date="2020" name="BMC Genomics">
        <title>Correction to: Identification and distribution of gene clusters required for synthesis of sphingolipid metabolism inhibitors in diverse species of the filamentous fungus Fusarium.</title>
        <authorList>
            <person name="Kim H.S."/>
            <person name="Lohmar J.M."/>
            <person name="Busman M."/>
            <person name="Brown D.W."/>
            <person name="Naumann T.A."/>
            <person name="Divon H.H."/>
            <person name="Lysoe E."/>
            <person name="Uhlig S."/>
            <person name="Proctor R.H."/>
        </authorList>
    </citation>
    <scope>NUCLEOTIDE SEQUENCE</scope>
    <source>
        <strain evidence="1">NRRL 22465</strain>
    </source>
</reference>
<comment type="caution">
    <text evidence="1">The sequence shown here is derived from an EMBL/GenBank/DDBJ whole genome shotgun (WGS) entry which is preliminary data.</text>
</comment>
<keyword evidence="2" id="KW-1185">Reference proteome</keyword>
<name>A0A8H4UR32_9HYPO</name>
<proteinExistence type="predicted"/>